<dbReference type="EMBL" id="BKCJ010309377">
    <property type="protein sequence ID" value="GEZ68131.1"/>
    <property type="molecule type" value="Genomic_DNA"/>
</dbReference>
<feature type="region of interest" description="Disordered" evidence="1">
    <location>
        <begin position="122"/>
        <end position="143"/>
    </location>
</feature>
<evidence type="ECO:0000313" key="2">
    <source>
        <dbReference type="EMBL" id="GEZ68131.1"/>
    </source>
</evidence>
<organism evidence="2">
    <name type="scientific">Tanacetum cinerariifolium</name>
    <name type="common">Dalmatian daisy</name>
    <name type="synonym">Chrysanthemum cinerariifolium</name>
    <dbReference type="NCBI Taxonomy" id="118510"/>
    <lineage>
        <taxon>Eukaryota</taxon>
        <taxon>Viridiplantae</taxon>
        <taxon>Streptophyta</taxon>
        <taxon>Embryophyta</taxon>
        <taxon>Tracheophyta</taxon>
        <taxon>Spermatophyta</taxon>
        <taxon>Magnoliopsida</taxon>
        <taxon>eudicotyledons</taxon>
        <taxon>Gunneridae</taxon>
        <taxon>Pentapetalae</taxon>
        <taxon>asterids</taxon>
        <taxon>campanulids</taxon>
        <taxon>Asterales</taxon>
        <taxon>Asteraceae</taxon>
        <taxon>Asteroideae</taxon>
        <taxon>Anthemideae</taxon>
        <taxon>Anthemidinae</taxon>
        <taxon>Tanacetum</taxon>
    </lineage>
</organism>
<comment type="caution">
    <text evidence="2">The sequence shown here is derived from an EMBL/GenBank/DDBJ whole genome shotgun (WGS) entry which is preliminary data.</text>
</comment>
<evidence type="ECO:0000256" key="1">
    <source>
        <dbReference type="SAM" id="MobiDB-lite"/>
    </source>
</evidence>
<feature type="region of interest" description="Disordered" evidence="1">
    <location>
        <begin position="1"/>
        <end position="88"/>
    </location>
</feature>
<feature type="compositionally biased region" description="Polar residues" evidence="1">
    <location>
        <begin position="49"/>
        <end position="85"/>
    </location>
</feature>
<reference evidence="2" key="1">
    <citation type="journal article" date="2019" name="Sci. Rep.">
        <title>Draft genome of Tanacetum cinerariifolium, the natural source of mosquito coil.</title>
        <authorList>
            <person name="Yamashiro T."/>
            <person name="Shiraishi A."/>
            <person name="Satake H."/>
            <person name="Nakayama K."/>
        </authorList>
    </citation>
    <scope>NUCLEOTIDE SEQUENCE</scope>
</reference>
<accession>A0A699IS56</accession>
<protein>
    <submittedName>
        <fullName evidence="2">Uncharacterized protein</fullName>
    </submittedName>
</protein>
<gene>
    <name evidence="2" type="ORF">Tci_540104</name>
</gene>
<proteinExistence type="predicted"/>
<name>A0A699IS56_TANCI</name>
<dbReference type="AlphaFoldDB" id="A0A699IS56"/>
<sequence length="143" mass="15614">MSSPHKPSPKPSKVAKMSVRPIWRKKFNHCNSSNEVDVNLPTPKPKPQSPLNEPSQENLPTSHSKHASLQSHSPPLSDSCDTNVGQAFIPPQSINQTQLTQTLFPHLLINPLIANVIHAQTLPSPQGDNHTQASPTLSSSRET</sequence>